<gene>
    <name evidence="2" type="ORF">FSB75_11990</name>
</gene>
<sequence>MQQKVIIQNEQISRKGEIKYFQIPLLGTPIRIIGVEASAFLFTQANQPAPPTNNGGNTPPTAPVTPIAPATNNCPNPGSASIDSVSSTTANGVTTQVFRIGAAVNPTFVYSCGVYSVVISVTAVEGDTPASIATKLAADVNATSLATWNQYGSNNRNYKPTANANGDLLTLTTDSQHSFFASGTGSCTPAPPPPPPPPPITLLQYDPLFTIVQNEKAGTVSLQSPDITDIFLQCEAWREDKNISYGDFLFTNEIQGEWLKGKKRFNTDVSITTASPILEAYYKDSWGLYFGKDVSYGLNIFIWYEKLTDNDK</sequence>
<proteinExistence type="predicted"/>
<keyword evidence="3" id="KW-1185">Reference proteome</keyword>
<dbReference type="EMBL" id="CP042433">
    <property type="protein sequence ID" value="QEC56583.1"/>
    <property type="molecule type" value="Genomic_DNA"/>
</dbReference>
<feature type="region of interest" description="Disordered" evidence="1">
    <location>
        <begin position="46"/>
        <end position="80"/>
    </location>
</feature>
<evidence type="ECO:0000313" key="2">
    <source>
        <dbReference type="EMBL" id="QEC56583.1"/>
    </source>
</evidence>
<evidence type="ECO:0000313" key="3">
    <source>
        <dbReference type="Proteomes" id="UP000321204"/>
    </source>
</evidence>
<name>A0A5B8UJ64_9BACT</name>
<dbReference type="OrthoDB" id="680971at2"/>
<evidence type="ECO:0000256" key="1">
    <source>
        <dbReference type="SAM" id="MobiDB-lite"/>
    </source>
</evidence>
<dbReference type="KEGG" id="fgg:FSB75_11990"/>
<dbReference type="RefSeq" id="WP_146787607.1">
    <property type="nucleotide sequence ID" value="NZ_BAABIO010000001.1"/>
</dbReference>
<protein>
    <submittedName>
        <fullName evidence="2">Uncharacterized protein</fullName>
    </submittedName>
</protein>
<dbReference type="AlphaFoldDB" id="A0A5B8UJ64"/>
<dbReference type="Proteomes" id="UP000321204">
    <property type="component" value="Chromosome"/>
</dbReference>
<accession>A0A5B8UJ64</accession>
<feature type="compositionally biased region" description="Low complexity" evidence="1">
    <location>
        <begin position="46"/>
        <end position="73"/>
    </location>
</feature>
<organism evidence="2 3">
    <name type="scientific">Flavisolibacter ginsenosidimutans</name>
    <dbReference type="NCBI Taxonomy" id="661481"/>
    <lineage>
        <taxon>Bacteria</taxon>
        <taxon>Pseudomonadati</taxon>
        <taxon>Bacteroidota</taxon>
        <taxon>Chitinophagia</taxon>
        <taxon>Chitinophagales</taxon>
        <taxon>Chitinophagaceae</taxon>
        <taxon>Flavisolibacter</taxon>
    </lineage>
</organism>
<reference evidence="2 3" key="1">
    <citation type="journal article" date="2015" name="Int. J. Syst. Evol. Microbiol.">
        <title>Flavisolibacter ginsenosidimutans sp. nov., with ginsenoside-converting activity isolated from soil used for cultivating ginseng.</title>
        <authorList>
            <person name="Zhao Y."/>
            <person name="Liu Q."/>
            <person name="Kang M.S."/>
            <person name="Jin F."/>
            <person name="Yu H."/>
            <person name="Im W.T."/>
        </authorList>
    </citation>
    <scope>NUCLEOTIDE SEQUENCE [LARGE SCALE GENOMIC DNA]</scope>
    <source>
        <strain evidence="2 3">Gsoil 636</strain>
    </source>
</reference>